<dbReference type="Proteomes" id="UP000807159">
    <property type="component" value="Chromosome 1"/>
</dbReference>
<protein>
    <recommendedName>
        <fullName evidence="5">VAN3-binding protein</fullName>
    </recommendedName>
</protein>
<name>A0A8T2ZVE1_POPDE</name>
<dbReference type="InterPro" id="IPR013666">
    <property type="entry name" value="PH_pln"/>
</dbReference>
<evidence type="ECO:0008006" key="5">
    <source>
        <dbReference type="Google" id="ProtNLM"/>
    </source>
</evidence>
<keyword evidence="4" id="KW-1185">Reference proteome</keyword>
<organism evidence="3 4">
    <name type="scientific">Populus deltoides</name>
    <name type="common">Eastern poplar</name>
    <name type="synonym">Eastern cottonwood</name>
    <dbReference type="NCBI Taxonomy" id="3696"/>
    <lineage>
        <taxon>Eukaryota</taxon>
        <taxon>Viridiplantae</taxon>
        <taxon>Streptophyta</taxon>
        <taxon>Embryophyta</taxon>
        <taxon>Tracheophyta</taxon>
        <taxon>Spermatophyta</taxon>
        <taxon>Magnoliopsida</taxon>
        <taxon>eudicotyledons</taxon>
        <taxon>Gunneridae</taxon>
        <taxon>Pentapetalae</taxon>
        <taxon>rosids</taxon>
        <taxon>fabids</taxon>
        <taxon>Malpighiales</taxon>
        <taxon>Salicaceae</taxon>
        <taxon>Saliceae</taxon>
        <taxon>Populus</taxon>
    </lineage>
</organism>
<dbReference type="Pfam" id="PF08458">
    <property type="entry name" value="PH_2"/>
    <property type="match status" value="1"/>
</dbReference>
<dbReference type="Pfam" id="PF05703">
    <property type="entry name" value="Auxin_canalis"/>
    <property type="match status" value="2"/>
</dbReference>
<feature type="domain" description="Pleckstrin-like plant" evidence="2">
    <location>
        <begin position="263"/>
        <end position="366"/>
    </location>
</feature>
<sequence length="385" mass="41977">MESGLYSSFKSSSLLDYLEADQEMIPASSLPAIPQPKTPREPMEFLSRSWSLSASEISKALAQKQKQFFTEKNPDTFAEIIVAPQASGKVVSSKSPRTGSLGKWFHHKEFSTRAVKKKDKARTENAHMHSAVSIAGLAAALAAVTAAGNSSGSSSKMNMALASATELLASHCIELAESAGADHDRMASVVRSAVDIKSPGDLMTLTAAAATALRGEAALKARLPKEARRNAAISPYDRGVANTPYWTSLNGPLEERGPPCVGELLQHTKKGALRWKHVTVYINKKSQVLIKIKSKHVGGAFSKKQKGVVYGVCDETTAWRYIKERESTEEVYFGIKTAQGLHEFKCKSKVHKQRWVDDIKNLLQQVSYLEVTDRSLKCLSINDGA</sequence>
<dbReference type="GO" id="GO:0010087">
    <property type="term" value="P:phloem or xylem histogenesis"/>
    <property type="evidence" value="ECO:0007669"/>
    <property type="project" value="TreeGrafter"/>
</dbReference>
<dbReference type="SUPFAM" id="SSF50729">
    <property type="entry name" value="PH domain-like"/>
    <property type="match status" value="1"/>
</dbReference>
<dbReference type="InterPro" id="IPR040269">
    <property type="entry name" value="VAB"/>
</dbReference>
<feature type="domain" description="VAN3-binding protein-like auxin canalisation" evidence="1">
    <location>
        <begin position="94"/>
        <end position="238"/>
    </location>
</feature>
<dbReference type="EMBL" id="JACEGQ020000001">
    <property type="protein sequence ID" value="KAH8521300.1"/>
    <property type="molecule type" value="Genomic_DNA"/>
</dbReference>
<feature type="domain" description="VAN3-binding protein-like auxin canalisation" evidence="1">
    <location>
        <begin position="36"/>
        <end position="68"/>
    </location>
</feature>
<dbReference type="GO" id="GO:0010305">
    <property type="term" value="P:leaf vascular tissue pattern formation"/>
    <property type="evidence" value="ECO:0007669"/>
    <property type="project" value="TreeGrafter"/>
</dbReference>
<dbReference type="GO" id="GO:0009734">
    <property type="term" value="P:auxin-activated signaling pathway"/>
    <property type="evidence" value="ECO:0007669"/>
    <property type="project" value="TreeGrafter"/>
</dbReference>
<evidence type="ECO:0000259" key="2">
    <source>
        <dbReference type="Pfam" id="PF08458"/>
    </source>
</evidence>
<evidence type="ECO:0000313" key="3">
    <source>
        <dbReference type="EMBL" id="KAH8521300.1"/>
    </source>
</evidence>
<evidence type="ECO:0000313" key="4">
    <source>
        <dbReference type="Proteomes" id="UP000807159"/>
    </source>
</evidence>
<dbReference type="AlphaFoldDB" id="A0A8T2ZVE1"/>
<reference evidence="3" key="1">
    <citation type="journal article" date="2021" name="J. Hered.">
        <title>Genome Assembly of Salicaceae Populus deltoides (Eastern Cottonwood) I-69 Based on Nanopore Sequencing and Hi-C Technologies.</title>
        <authorList>
            <person name="Bai S."/>
            <person name="Wu H."/>
            <person name="Zhang J."/>
            <person name="Pan Z."/>
            <person name="Zhao W."/>
            <person name="Li Z."/>
            <person name="Tong C."/>
        </authorList>
    </citation>
    <scope>NUCLEOTIDE SEQUENCE</scope>
    <source>
        <tissue evidence="3">Leaf</tissue>
    </source>
</reference>
<dbReference type="InterPro" id="IPR008546">
    <property type="entry name" value="VAN3-bd-like_auxin_canal"/>
</dbReference>
<dbReference type="PANTHER" id="PTHR31351:SF24">
    <property type="entry name" value="VAN3-BINDING PROTEIN-LIKE"/>
    <property type="match status" value="1"/>
</dbReference>
<proteinExistence type="predicted"/>
<gene>
    <name evidence="3" type="ORF">H0E87_002376</name>
</gene>
<accession>A0A8T2ZVE1</accession>
<dbReference type="PANTHER" id="PTHR31351">
    <property type="entry name" value="EXPRESSED PROTEIN"/>
    <property type="match status" value="1"/>
</dbReference>
<comment type="caution">
    <text evidence="3">The sequence shown here is derived from an EMBL/GenBank/DDBJ whole genome shotgun (WGS) entry which is preliminary data.</text>
</comment>
<evidence type="ECO:0000259" key="1">
    <source>
        <dbReference type="Pfam" id="PF05703"/>
    </source>
</evidence>